<dbReference type="EMBL" id="CALQ01000406">
    <property type="protein sequence ID" value="CCM13926.1"/>
    <property type="molecule type" value="Genomic_DNA"/>
</dbReference>
<dbReference type="AlphaFoldDB" id="A0A1E1IRR6"/>
<protein>
    <submittedName>
        <fullName evidence="1">Fatty acid elongase, putative</fullName>
    </submittedName>
</protein>
<proteinExistence type="predicted"/>
<evidence type="ECO:0000313" key="1">
    <source>
        <dbReference type="EMBL" id="CCM13926.1"/>
    </source>
</evidence>
<reference evidence="1" key="1">
    <citation type="submission" date="2012-08" db="EMBL/GenBank/DDBJ databases">
        <title>Comparative genomics of metastatic and non-metastatic Leishmania guyanensis provides insights into polygenic factors involved in Leishmania RNA virus infection.</title>
        <authorList>
            <person name="Smith D."/>
            <person name="Hertz-Fowler C."/>
            <person name="Martin R."/>
            <person name="Dickens N."/>
            <person name="Fasel N."/>
            <person name="Falquet L."/>
            <person name="Beverley S."/>
            <person name="Zangger H."/>
            <person name="Calderon-Copete S."/>
            <person name="Mottram J."/>
            <person name="Xenarios I."/>
        </authorList>
    </citation>
    <scope>NUCLEOTIDE SEQUENCE</scope>
    <source>
        <strain evidence="1">MHOM/BR/75/M4147/SSU:IR2SAT-LUC</strain>
    </source>
</reference>
<organism evidence="1">
    <name type="scientific">Leishmania guyanensis</name>
    <dbReference type="NCBI Taxonomy" id="5670"/>
    <lineage>
        <taxon>Eukaryota</taxon>
        <taxon>Discoba</taxon>
        <taxon>Euglenozoa</taxon>
        <taxon>Kinetoplastea</taxon>
        <taxon>Metakinetoplastina</taxon>
        <taxon>Trypanosomatida</taxon>
        <taxon>Trypanosomatidae</taxon>
        <taxon>Leishmaniinae</taxon>
        <taxon>Leishmania</taxon>
        <taxon>Leishmania guyanensis species complex</taxon>
    </lineage>
</organism>
<gene>
    <name evidence="1" type="primary">LgM4147LRVhigh.14.00470.00830</name>
    <name evidence="1" type="ORF">BN36_1414370</name>
</gene>
<accession>A0A1E1IRR6</accession>
<name>A0A1E1IRR6_LEIGU</name>
<sequence length="87" mass="9207">MAMVPTSPSTAASLTALMPATANPFLWAHHHITHFEGGKAHQWMCASPHIPLLVAAGYFLLVHAGPRVLSRLLGGKPVPGLRPIVAI</sequence>